<accession>A0AAE4CA01</accession>
<comment type="caution">
    <text evidence="1">The sequence shown here is derived from an EMBL/GenBank/DDBJ whole genome shotgun (WGS) entry which is preliminary data.</text>
</comment>
<dbReference type="RefSeq" id="WP_310368448.1">
    <property type="nucleotide sequence ID" value="NZ_JAVDYB010000001.1"/>
</dbReference>
<evidence type="ECO:0000313" key="1">
    <source>
        <dbReference type="EMBL" id="MDR7276372.1"/>
    </source>
</evidence>
<evidence type="ECO:0000313" key="2">
    <source>
        <dbReference type="Proteomes" id="UP001183643"/>
    </source>
</evidence>
<reference evidence="1" key="1">
    <citation type="submission" date="2023-07" db="EMBL/GenBank/DDBJ databases">
        <title>Sequencing the genomes of 1000 actinobacteria strains.</title>
        <authorList>
            <person name="Klenk H.-P."/>
        </authorList>
    </citation>
    <scope>NUCLEOTIDE SEQUENCE</scope>
    <source>
        <strain evidence="1">DSM 44707</strain>
    </source>
</reference>
<dbReference type="PROSITE" id="PS51257">
    <property type="entry name" value="PROKAR_LIPOPROTEIN"/>
    <property type="match status" value="1"/>
</dbReference>
<dbReference type="Gene3D" id="2.60.40.2880">
    <property type="entry name" value="MmpS1-5, C-terminal soluble domain"/>
    <property type="match status" value="1"/>
</dbReference>
<dbReference type="Proteomes" id="UP001183643">
    <property type="component" value="Unassembled WGS sequence"/>
</dbReference>
<protein>
    <submittedName>
        <fullName evidence="1">Uncharacterized protein</fullName>
    </submittedName>
</protein>
<keyword evidence="2" id="KW-1185">Reference proteome</keyword>
<gene>
    <name evidence="1" type="ORF">J2S41_003150</name>
</gene>
<dbReference type="InterPro" id="IPR038468">
    <property type="entry name" value="MmpS_C"/>
</dbReference>
<proteinExistence type="predicted"/>
<organism evidence="1 2">
    <name type="scientific">Catenuloplanes atrovinosus</name>
    <dbReference type="NCBI Taxonomy" id="137266"/>
    <lineage>
        <taxon>Bacteria</taxon>
        <taxon>Bacillati</taxon>
        <taxon>Actinomycetota</taxon>
        <taxon>Actinomycetes</taxon>
        <taxon>Micromonosporales</taxon>
        <taxon>Micromonosporaceae</taxon>
        <taxon>Catenuloplanes</taxon>
    </lineage>
</organism>
<dbReference type="EMBL" id="JAVDYB010000001">
    <property type="protein sequence ID" value="MDR7276372.1"/>
    <property type="molecule type" value="Genomic_DNA"/>
</dbReference>
<name>A0AAE4CA01_9ACTN</name>
<dbReference type="AlphaFoldDB" id="A0AAE4CA01"/>
<sequence length="143" mass="14582">MRPLGYGIGVLLTVLVAGCGGGGVDREPPAPVSAPASAPAPVTTSVAVQAPHNLVFSAEGDAEVVSIVYELDGESSTEESVSLPWRKTVEVPADGRQHRWNLTLTHRGGYAELIAIFDGAVTGRTEGSGSGTGTLEVSGTVRG</sequence>